<dbReference type="InterPro" id="IPR050815">
    <property type="entry name" value="TF_fung"/>
</dbReference>
<dbReference type="SUPFAM" id="SSF57701">
    <property type="entry name" value="Zn2/Cys6 DNA-binding domain"/>
    <property type="match status" value="1"/>
</dbReference>
<dbReference type="GO" id="GO:0008270">
    <property type="term" value="F:zinc ion binding"/>
    <property type="evidence" value="ECO:0007669"/>
    <property type="project" value="InterPro"/>
</dbReference>
<organism evidence="8 9">
    <name type="scientific">Lophium mytilinum</name>
    <dbReference type="NCBI Taxonomy" id="390894"/>
    <lineage>
        <taxon>Eukaryota</taxon>
        <taxon>Fungi</taxon>
        <taxon>Dikarya</taxon>
        <taxon>Ascomycota</taxon>
        <taxon>Pezizomycotina</taxon>
        <taxon>Dothideomycetes</taxon>
        <taxon>Pleosporomycetidae</taxon>
        <taxon>Mytilinidiales</taxon>
        <taxon>Mytilinidiaceae</taxon>
        <taxon>Lophium</taxon>
    </lineage>
</organism>
<accession>A0A6A6R8Q6</accession>
<dbReference type="AlphaFoldDB" id="A0A6A6R8Q6"/>
<keyword evidence="4" id="KW-0804">Transcription</keyword>
<sequence>MQTGTQDAIAVMTASVSDLSCGPCRRRKAKCDRTLPSCRLCLKATEPCIYPLKRGRPGPKTGSTQKRPRRARKTRTPDPRAPSRVEGQAGSSTEAPSDRRSVGVESSVFSDAQTAGTDLSSQSFRPEPSTATTFSTYADTSNASKRAAATQPVHEGARRVSPTGGGDAPVFWDPLVPDPFNGPTTHSDAMLHTYHSLNISPNTLQQLLDSYFANMTTFSLFHQPTFNEKIRTIGPSLLLNALLASMFSFSGRFEMQDTSSTQMDPANELPSDIPCGDHFHQLALRFEEEMLTILSDETPPLAFLQAVVLTTFFQLTKGVHGRAWRWLGTCIRVAYELNLHLIDSNSPEEHVPSTAEELRAWTVAEEGRRCWWAIWEMDAFASTIRRVPTGISWPRNQTYLPVEDRLWFESKYHASCRLPVKPSDRWKRLQERGNESHAAWYIVVTSLMQEAQVLANMEGCLERVHPSTSPFARRGSHESSVADDLKVIAHALQCTLLALPQVLQYHNEPLSFVSLDSSEIGGTRRLHSAKYSIYLMAQMTRFMICHHYTFGGPSCASDRIAGPPEDHPGLGLLCTTRPPNANGLEHYAEAVDNIVLLLHRSSAVHIRYVNPFLATIIWLAAAVQLMHKKFGPSTANRDLVDVKLDVLRLTYKQFVKFWSAPIGLLHALDSLETHFDRLIDPESVSRLPVQHRRRASALDSLDASLPDASTSHGPGYKSSRTQPNLTGSGVNPMMVSDKGGSRPMDGNESSNNALGDHANPHLPTNHPMRIPPSADPMLDDMNFAAVDFDFGDDSDLPLCLDGLLFGSYAEGTGPVG</sequence>
<reference evidence="8" key="1">
    <citation type="journal article" date="2020" name="Stud. Mycol.">
        <title>101 Dothideomycetes genomes: a test case for predicting lifestyles and emergence of pathogens.</title>
        <authorList>
            <person name="Haridas S."/>
            <person name="Albert R."/>
            <person name="Binder M."/>
            <person name="Bloem J."/>
            <person name="Labutti K."/>
            <person name="Salamov A."/>
            <person name="Andreopoulos B."/>
            <person name="Baker S."/>
            <person name="Barry K."/>
            <person name="Bills G."/>
            <person name="Bluhm B."/>
            <person name="Cannon C."/>
            <person name="Castanera R."/>
            <person name="Culley D."/>
            <person name="Daum C."/>
            <person name="Ezra D."/>
            <person name="Gonzalez J."/>
            <person name="Henrissat B."/>
            <person name="Kuo A."/>
            <person name="Liang C."/>
            <person name="Lipzen A."/>
            <person name="Lutzoni F."/>
            <person name="Magnuson J."/>
            <person name="Mondo S."/>
            <person name="Nolan M."/>
            <person name="Ohm R."/>
            <person name="Pangilinan J."/>
            <person name="Park H.-J."/>
            <person name="Ramirez L."/>
            <person name="Alfaro M."/>
            <person name="Sun H."/>
            <person name="Tritt A."/>
            <person name="Yoshinaga Y."/>
            <person name="Zwiers L.-H."/>
            <person name="Turgeon B."/>
            <person name="Goodwin S."/>
            <person name="Spatafora J."/>
            <person name="Crous P."/>
            <person name="Grigoriev I."/>
        </authorList>
    </citation>
    <scope>NUCLEOTIDE SEQUENCE</scope>
    <source>
        <strain evidence="8">CBS 269.34</strain>
    </source>
</reference>
<feature type="compositionally biased region" description="Polar residues" evidence="6">
    <location>
        <begin position="707"/>
        <end position="729"/>
    </location>
</feature>
<dbReference type="CDD" id="cd00067">
    <property type="entry name" value="GAL4"/>
    <property type="match status" value="1"/>
</dbReference>
<dbReference type="SMART" id="SM00066">
    <property type="entry name" value="GAL4"/>
    <property type="match status" value="1"/>
</dbReference>
<feature type="region of interest" description="Disordered" evidence="6">
    <location>
        <begin position="698"/>
        <end position="766"/>
    </location>
</feature>
<dbReference type="PROSITE" id="PS00463">
    <property type="entry name" value="ZN2_CY6_FUNGAL_1"/>
    <property type="match status" value="1"/>
</dbReference>
<dbReference type="CDD" id="cd12148">
    <property type="entry name" value="fungal_TF_MHR"/>
    <property type="match status" value="1"/>
</dbReference>
<dbReference type="InterPro" id="IPR007219">
    <property type="entry name" value="XnlR_reg_dom"/>
</dbReference>
<keyword evidence="2" id="KW-0479">Metal-binding</keyword>
<feature type="compositionally biased region" description="Polar residues" evidence="6">
    <location>
        <begin position="107"/>
        <end position="144"/>
    </location>
</feature>
<dbReference type="Pfam" id="PF04082">
    <property type="entry name" value="Fungal_trans"/>
    <property type="match status" value="1"/>
</dbReference>
<dbReference type="InterPro" id="IPR036864">
    <property type="entry name" value="Zn2-C6_fun-type_DNA-bd_sf"/>
</dbReference>
<dbReference type="PANTHER" id="PTHR47338:SF10">
    <property type="entry name" value="TRANSCRIPTION FACTOR DOMAIN-CONTAINING PROTEIN-RELATED"/>
    <property type="match status" value="1"/>
</dbReference>
<dbReference type="EMBL" id="MU004183">
    <property type="protein sequence ID" value="KAF2500784.1"/>
    <property type="molecule type" value="Genomic_DNA"/>
</dbReference>
<dbReference type="OrthoDB" id="3862662at2759"/>
<dbReference type="InterPro" id="IPR001138">
    <property type="entry name" value="Zn2Cys6_DnaBD"/>
</dbReference>
<dbReference type="Gene3D" id="4.10.240.10">
    <property type="entry name" value="Zn(2)-C6 fungal-type DNA-binding domain"/>
    <property type="match status" value="1"/>
</dbReference>
<evidence type="ECO:0000256" key="5">
    <source>
        <dbReference type="ARBA" id="ARBA00023242"/>
    </source>
</evidence>
<name>A0A6A6R8Q6_9PEZI</name>
<keyword evidence="9" id="KW-1185">Reference proteome</keyword>
<evidence type="ECO:0000256" key="3">
    <source>
        <dbReference type="ARBA" id="ARBA00023015"/>
    </source>
</evidence>
<protein>
    <recommendedName>
        <fullName evidence="7">Zn(2)-C6 fungal-type domain-containing protein</fullName>
    </recommendedName>
</protein>
<dbReference type="PROSITE" id="PS50048">
    <property type="entry name" value="ZN2_CY6_FUNGAL_2"/>
    <property type="match status" value="1"/>
</dbReference>
<evidence type="ECO:0000256" key="4">
    <source>
        <dbReference type="ARBA" id="ARBA00023163"/>
    </source>
</evidence>
<proteinExistence type="predicted"/>
<evidence type="ECO:0000313" key="9">
    <source>
        <dbReference type="Proteomes" id="UP000799750"/>
    </source>
</evidence>
<gene>
    <name evidence="8" type="ORF">BU16DRAFT_502840</name>
</gene>
<evidence type="ECO:0000313" key="8">
    <source>
        <dbReference type="EMBL" id="KAF2500784.1"/>
    </source>
</evidence>
<dbReference type="Pfam" id="PF00172">
    <property type="entry name" value="Zn_clus"/>
    <property type="match status" value="1"/>
</dbReference>
<comment type="subcellular location">
    <subcellularLocation>
        <location evidence="1">Nucleus</location>
    </subcellularLocation>
</comment>
<dbReference type="SMART" id="SM00906">
    <property type="entry name" value="Fungal_trans"/>
    <property type="match status" value="1"/>
</dbReference>
<dbReference type="Proteomes" id="UP000799750">
    <property type="component" value="Unassembled WGS sequence"/>
</dbReference>
<dbReference type="GO" id="GO:0005634">
    <property type="term" value="C:nucleus"/>
    <property type="evidence" value="ECO:0007669"/>
    <property type="project" value="UniProtKB-SubCell"/>
</dbReference>
<dbReference type="PANTHER" id="PTHR47338">
    <property type="entry name" value="ZN(II)2CYS6 TRANSCRIPTION FACTOR (EUROFUNG)-RELATED"/>
    <property type="match status" value="1"/>
</dbReference>
<evidence type="ECO:0000259" key="7">
    <source>
        <dbReference type="PROSITE" id="PS50048"/>
    </source>
</evidence>
<dbReference type="GO" id="GO:0003677">
    <property type="term" value="F:DNA binding"/>
    <property type="evidence" value="ECO:0007669"/>
    <property type="project" value="InterPro"/>
</dbReference>
<dbReference type="GO" id="GO:0000981">
    <property type="term" value="F:DNA-binding transcription factor activity, RNA polymerase II-specific"/>
    <property type="evidence" value="ECO:0007669"/>
    <property type="project" value="InterPro"/>
</dbReference>
<dbReference type="GO" id="GO:0006351">
    <property type="term" value="P:DNA-templated transcription"/>
    <property type="evidence" value="ECO:0007669"/>
    <property type="project" value="InterPro"/>
</dbReference>
<keyword evidence="3" id="KW-0805">Transcription regulation</keyword>
<evidence type="ECO:0000256" key="1">
    <source>
        <dbReference type="ARBA" id="ARBA00004123"/>
    </source>
</evidence>
<evidence type="ECO:0000256" key="6">
    <source>
        <dbReference type="SAM" id="MobiDB-lite"/>
    </source>
</evidence>
<keyword evidence="5" id="KW-0539">Nucleus</keyword>
<feature type="domain" description="Zn(2)-C6 fungal-type" evidence="7">
    <location>
        <begin position="20"/>
        <end position="50"/>
    </location>
</feature>
<feature type="region of interest" description="Disordered" evidence="6">
    <location>
        <begin position="51"/>
        <end position="166"/>
    </location>
</feature>
<evidence type="ECO:0000256" key="2">
    <source>
        <dbReference type="ARBA" id="ARBA00022723"/>
    </source>
</evidence>